<evidence type="ECO:0000256" key="1">
    <source>
        <dbReference type="SAM" id="Phobius"/>
    </source>
</evidence>
<evidence type="ECO:0008006" key="4">
    <source>
        <dbReference type="Google" id="ProtNLM"/>
    </source>
</evidence>
<feature type="transmembrane region" description="Helical" evidence="1">
    <location>
        <begin position="189"/>
        <end position="207"/>
    </location>
</feature>
<evidence type="ECO:0000313" key="3">
    <source>
        <dbReference type="Proteomes" id="UP000178723"/>
    </source>
</evidence>
<dbReference type="Proteomes" id="UP000178723">
    <property type="component" value="Unassembled WGS sequence"/>
</dbReference>
<organism evidence="2 3">
    <name type="scientific">Candidatus Uhrbacteria bacterium RIFCSPLOWO2_02_FULL_48_12</name>
    <dbReference type="NCBI Taxonomy" id="1802407"/>
    <lineage>
        <taxon>Bacteria</taxon>
        <taxon>Candidatus Uhriibacteriota</taxon>
    </lineage>
</organism>
<dbReference type="InterPro" id="IPR045275">
    <property type="entry name" value="MscS_archaea/bacteria_type"/>
</dbReference>
<dbReference type="PANTHER" id="PTHR30221:SF1">
    <property type="entry name" value="SMALL-CONDUCTANCE MECHANOSENSITIVE CHANNEL"/>
    <property type="match status" value="1"/>
</dbReference>
<gene>
    <name evidence="2" type="ORF">A3I40_00895</name>
</gene>
<feature type="transmembrane region" description="Helical" evidence="1">
    <location>
        <begin position="121"/>
        <end position="145"/>
    </location>
</feature>
<dbReference type="InterPro" id="IPR008910">
    <property type="entry name" value="MSC_TM_helix"/>
</dbReference>
<reference evidence="2 3" key="1">
    <citation type="journal article" date="2016" name="Nat. Commun.">
        <title>Thousands of microbial genomes shed light on interconnected biogeochemical processes in an aquifer system.</title>
        <authorList>
            <person name="Anantharaman K."/>
            <person name="Brown C.T."/>
            <person name="Hug L.A."/>
            <person name="Sharon I."/>
            <person name="Castelle C.J."/>
            <person name="Probst A.J."/>
            <person name="Thomas B.C."/>
            <person name="Singh A."/>
            <person name="Wilkins M.J."/>
            <person name="Karaoz U."/>
            <person name="Brodie E.L."/>
            <person name="Williams K.H."/>
            <person name="Hubbard S.S."/>
            <person name="Banfield J.F."/>
        </authorList>
    </citation>
    <scope>NUCLEOTIDE SEQUENCE [LARGE SCALE GENOMIC DNA]</scope>
</reference>
<dbReference type="AlphaFoldDB" id="A0A1F7VAE0"/>
<name>A0A1F7VAE0_9BACT</name>
<keyword evidence="1" id="KW-0812">Transmembrane</keyword>
<evidence type="ECO:0000313" key="2">
    <source>
        <dbReference type="EMBL" id="OGL87431.1"/>
    </source>
</evidence>
<keyword evidence="1" id="KW-0472">Membrane</keyword>
<dbReference type="Gene3D" id="1.10.287.1260">
    <property type="match status" value="1"/>
</dbReference>
<dbReference type="GO" id="GO:0008381">
    <property type="term" value="F:mechanosensitive monoatomic ion channel activity"/>
    <property type="evidence" value="ECO:0007669"/>
    <property type="project" value="InterPro"/>
</dbReference>
<dbReference type="EMBL" id="MGEP01000011">
    <property type="protein sequence ID" value="OGL87431.1"/>
    <property type="molecule type" value="Genomic_DNA"/>
</dbReference>
<sequence>MYEQTLAEVLWQAVRETIRSSLIYLPLTIGGILIFVCGWIIAGLIGQAVERLLNRIGLDHFLGQIRWFEPLERLGVRIRAAYAIGAIIRWFIIFLLLSSVAEALRLSAVTTFLQSIINYLPSLFSAILILLIGALLADFLGKLVWLGASVVHPEASHFLKNITRAALWIFSLVAAVEQLGLAAELLQTFIIGLAALLAIAGGIAFGLSGRDYASHLIDKVYRDINQEHE</sequence>
<keyword evidence="1" id="KW-1133">Transmembrane helix</keyword>
<proteinExistence type="predicted"/>
<dbReference type="PANTHER" id="PTHR30221">
    <property type="entry name" value="SMALL-CONDUCTANCE MECHANOSENSITIVE CHANNEL"/>
    <property type="match status" value="1"/>
</dbReference>
<dbReference type="STRING" id="1802407.A3I40_00895"/>
<feature type="transmembrane region" description="Helical" evidence="1">
    <location>
        <begin position="23"/>
        <end position="45"/>
    </location>
</feature>
<comment type="caution">
    <text evidence="2">The sequence shown here is derived from an EMBL/GenBank/DDBJ whole genome shotgun (WGS) entry which is preliminary data.</text>
</comment>
<dbReference type="Pfam" id="PF05552">
    <property type="entry name" value="MS_channel_1st_1"/>
    <property type="match status" value="2"/>
</dbReference>
<feature type="transmembrane region" description="Helical" evidence="1">
    <location>
        <begin position="80"/>
        <end position="101"/>
    </location>
</feature>
<protein>
    <recommendedName>
        <fullName evidence="4">CmpX protein</fullName>
    </recommendedName>
</protein>
<accession>A0A1F7VAE0</accession>